<dbReference type="CDD" id="cd01942">
    <property type="entry name" value="ribokinase_group_A"/>
    <property type="match status" value="1"/>
</dbReference>
<keyword evidence="1 4" id="KW-0808">Transferase</keyword>
<name>A0A1J5QSB2_9ZZZZ</name>
<feature type="domain" description="Carbohydrate kinase PfkB" evidence="3">
    <location>
        <begin position="95"/>
        <end position="349"/>
    </location>
</feature>
<accession>A0A1J5QSB2</accession>
<dbReference type="SUPFAM" id="SSF53613">
    <property type="entry name" value="Ribokinase-like"/>
    <property type="match status" value="1"/>
</dbReference>
<gene>
    <name evidence="4" type="primary">adoK_5</name>
    <name evidence="4" type="ORF">GALL_316330</name>
</gene>
<dbReference type="GO" id="GO:0004001">
    <property type="term" value="F:adenosine kinase activity"/>
    <property type="evidence" value="ECO:0007669"/>
    <property type="project" value="UniProtKB-EC"/>
</dbReference>
<dbReference type="AlphaFoldDB" id="A0A1J5QSB2"/>
<dbReference type="InterPro" id="IPR011611">
    <property type="entry name" value="PfkB_dom"/>
</dbReference>
<proteinExistence type="predicted"/>
<comment type="caution">
    <text evidence="4">The sequence shown here is derived from an EMBL/GenBank/DDBJ whole genome shotgun (WGS) entry which is preliminary data.</text>
</comment>
<sequence length="375" mass="39798">MHGEGWGGEGLARTRTWETSSIGRARNNKPHAVGPRAVRAGAAKVRLCAEFPSRLPTIAMSSLICGSLAFDTITDFPGRFAEHILPDKVHMLNVAFLVPTLRREFGGCAGNIAYSLKLLGGEPLVLAALGEDGQDYQDRLDAFGISRAHVHVAPRTHTAQAHIITDRDNNQITAFHPGAMSRAHEQAVPAVPGLRLGIIAPDGRQAMLDHAAQMAAAGLPFVFDPGQGLPMFDGEELRAFVRQASWVAVNDYEAAMLSERTGWSLDDIATHVRGIVVTQGAQGCEVREGGAVVKVPGLQAARVVDPTGCGDAFRGALLWALEQGWSLADASKLGNVLGARKIAHAGPQNYSITLGEALAALRQAYGEISTQATQA</sequence>
<keyword evidence="2 4" id="KW-0418">Kinase</keyword>
<dbReference type="PROSITE" id="PS00583">
    <property type="entry name" value="PFKB_KINASES_1"/>
    <property type="match status" value="1"/>
</dbReference>
<dbReference type="PANTHER" id="PTHR10584">
    <property type="entry name" value="SUGAR KINASE"/>
    <property type="match status" value="1"/>
</dbReference>
<dbReference type="InterPro" id="IPR029056">
    <property type="entry name" value="Ribokinase-like"/>
</dbReference>
<evidence type="ECO:0000259" key="3">
    <source>
        <dbReference type="Pfam" id="PF00294"/>
    </source>
</evidence>
<dbReference type="PANTHER" id="PTHR10584:SF166">
    <property type="entry name" value="RIBOKINASE"/>
    <property type="match status" value="1"/>
</dbReference>
<dbReference type="EMBL" id="MLJW01000475">
    <property type="protein sequence ID" value="OIQ86518.1"/>
    <property type="molecule type" value="Genomic_DNA"/>
</dbReference>
<dbReference type="Gene3D" id="3.40.1190.20">
    <property type="match status" value="1"/>
</dbReference>
<reference evidence="4" key="1">
    <citation type="submission" date="2016-10" db="EMBL/GenBank/DDBJ databases">
        <title>Sequence of Gallionella enrichment culture.</title>
        <authorList>
            <person name="Poehlein A."/>
            <person name="Muehling M."/>
            <person name="Daniel R."/>
        </authorList>
    </citation>
    <scope>NUCLEOTIDE SEQUENCE</scope>
</reference>
<evidence type="ECO:0000313" key="4">
    <source>
        <dbReference type="EMBL" id="OIQ86518.1"/>
    </source>
</evidence>
<dbReference type="EC" id="2.7.1.20" evidence="4"/>
<dbReference type="InterPro" id="IPR002173">
    <property type="entry name" value="Carboh/pur_kinase_PfkB_CS"/>
</dbReference>
<evidence type="ECO:0000256" key="1">
    <source>
        <dbReference type="ARBA" id="ARBA00022679"/>
    </source>
</evidence>
<evidence type="ECO:0000256" key="2">
    <source>
        <dbReference type="ARBA" id="ARBA00022777"/>
    </source>
</evidence>
<organism evidence="4">
    <name type="scientific">mine drainage metagenome</name>
    <dbReference type="NCBI Taxonomy" id="410659"/>
    <lineage>
        <taxon>unclassified sequences</taxon>
        <taxon>metagenomes</taxon>
        <taxon>ecological metagenomes</taxon>
    </lineage>
</organism>
<dbReference type="Pfam" id="PF00294">
    <property type="entry name" value="PfkB"/>
    <property type="match status" value="1"/>
</dbReference>
<protein>
    <submittedName>
        <fullName evidence="4">Adenosine kinase</fullName>
        <ecNumber evidence="4">2.7.1.20</ecNumber>
    </submittedName>
</protein>